<dbReference type="Proteomes" id="UP000008076">
    <property type="component" value="Unassembled WGS sequence"/>
</dbReference>
<evidence type="ECO:0000313" key="2">
    <source>
        <dbReference type="Proteomes" id="UP000008076"/>
    </source>
</evidence>
<dbReference type="KEGG" id="edi:EDI_275420"/>
<dbReference type="AlphaFoldDB" id="B0EKH9"/>
<keyword evidence="2" id="KW-1185">Reference proteome</keyword>
<dbReference type="eggNOG" id="ENOG502R2E2">
    <property type="taxonomic scope" value="Eukaryota"/>
</dbReference>
<proteinExistence type="predicted"/>
<sequence>MVVILEESFIKEVLKYIHLKRDLVTFQFVNKKITRLYKTILSNPVIDMSTVSSPIDYYSLARSLFPKIIHFKCPFDFSLLNDNEITKFNKCSITNGYFDAETVSSPKMIGRGVIIQNFKRPMPLLEIVKQSFNSKNLVEFIQNVSNFPSLQYVQLIIGYDLMINEKILISSIITLLNTIQNIKICICYEIKNNSDFTKIELIRKSLPTCINHVYNFVIKLPDKFTEGKESEEEILQYKFLIPIIPKLQANHFINFLESDKVAKEYVKYFYPLEIKGHLYDLNLEHLTTVTKVTTDNPGFKLKLPISCTCFEDLSDSLTPGNERIIENISNLNITKMTTSDVKLIPLNIKDLEIPFSTILHCPSSLTKLVIYHIDKKDDILFNNQLKALSIGEYPKTFSIPNTLTSLTISSIKNQLAEGIQNLEIGKLKKSECGFIPQSVTALTVLCGTTFDLTNHPNIKSMNVRITIANSIFKESNFLVNEKLEFLSLYIVGKITKKKRPTFIEDVKKFYSHVKNVVVDTDFNQIIIN</sequence>
<protein>
    <submittedName>
        <fullName evidence="1">Uncharacterized protein</fullName>
    </submittedName>
</protein>
<dbReference type="VEuPathDB" id="AmoebaDB:EDI_275420"/>
<dbReference type="OrthoDB" id="27311at2759"/>
<gene>
    <name evidence="1" type="ORF">EDI_275420</name>
</gene>
<evidence type="ECO:0000313" key="1">
    <source>
        <dbReference type="EMBL" id="EDR24969.1"/>
    </source>
</evidence>
<dbReference type="OMA" id="CINHVYN"/>
<organism evidence="2">
    <name type="scientific">Entamoeba dispar (strain ATCC PRA-260 / SAW760)</name>
    <dbReference type="NCBI Taxonomy" id="370354"/>
    <lineage>
        <taxon>Eukaryota</taxon>
        <taxon>Amoebozoa</taxon>
        <taxon>Evosea</taxon>
        <taxon>Archamoebae</taxon>
        <taxon>Mastigamoebida</taxon>
        <taxon>Entamoebidae</taxon>
        <taxon>Entamoeba</taxon>
    </lineage>
</organism>
<dbReference type="EMBL" id="DS549743">
    <property type="protein sequence ID" value="EDR24969.1"/>
    <property type="molecule type" value="Genomic_DNA"/>
</dbReference>
<reference evidence="2" key="1">
    <citation type="submission" date="2007-12" db="EMBL/GenBank/DDBJ databases">
        <title>Annotation of Entamoeba dispar SAW760.</title>
        <authorList>
            <person name="Lorenzi H."/>
            <person name="Inman J."/>
            <person name="Schobel S."/>
            <person name="Amedeo P."/>
            <person name="Caler E."/>
        </authorList>
    </citation>
    <scope>NUCLEOTIDE SEQUENCE [LARGE SCALE GENOMIC DNA]</scope>
    <source>
        <strain evidence="2">ATCC PRA-260 / SAW760</strain>
    </source>
</reference>
<name>B0EKH9_ENTDS</name>
<dbReference type="RefSeq" id="XP_001738697.1">
    <property type="nucleotide sequence ID" value="XM_001738645.1"/>
</dbReference>
<dbReference type="GeneID" id="5883788"/>
<accession>B0EKH9</accession>